<evidence type="ECO:0000313" key="2">
    <source>
        <dbReference type="EMBL" id="KAL0420609.1"/>
    </source>
</evidence>
<dbReference type="Pfam" id="PF00078">
    <property type="entry name" value="RVT_1"/>
    <property type="match status" value="1"/>
</dbReference>
<dbReference type="EMBL" id="JACGWN010000011">
    <property type="protein sequence ID" value="KAL0420609.1"/>
    <property type="molecule type" value="Genomic_DNA"/>
</dbReference>
<dbReference type="PROSITE" id="PS50878">
    <property type="entry name" value="RT_POL"/>
    <property type="match status" value="1"/>
</dbReference>
<keyword evidence="2" id="KW-0548">Nucleotidyltransferase</keyword>
<comment type="caution">
    <text evidence="2">The sequence shown here is derived from an EMBL/GenBank/DDBJ whole genome shotgun (WGS) entry which is preliminary data.</text>
</comment>
<proteinExistence type="predicted"/>
<dbReference type="InterPro" id="IPR043502">
    <property type="entry name" value="DNA/RNA_pol_sf"/>
</dbReference>
<keyword evidence="2" id="KW-0695">RNA-directed DNA polymerase</keyword>
<dbReference type="PANTHER" id="PTHR46890:SF48">
    <property type="entry name" value="RNA-DIRECTED DNA POLYMERASE"/>
    <property type="match status" value="1"/>
</dbReference>
<sequence length="195" mass="22207">MDETIWRELVQCLQRNIVVFAWTPQDLEGIDPEVITHHLNIDPQLSGVLEDLISPSQNAFVPGRSIGNNILLAQELFHGYNQQHLPPRCALKVDIRKAYDTMEWDFLSAVLKLFGFPPLFILWIEECVTTPSFSVCLNGSPHGFFRGARGLRQGDPMSPYLFVLVMEVLNLILQQIIEQDGGFTYHGRCEALHLF</sequence>
<feature type="domain" description="Reverse transcriptase" evidence="1">
    <location>
        <begin position="1"/>
        <end position="195"/>
    </location>
</feature>
<dbReference type="InterPro" id="IPR000477">
    <property type="entry name" value="RT_dom"/>
</dbReference>
<dbReference type="GO" id="GO:0003964">
    <property type="term" value="F:RNA-directed DNA polymerase activity"/>
    <property type="evidence" value="ECO:0007669"/>
    <property type="project" value="UniProtKB-KW"/>
</dbReference>
<reference evidence="2" key="2">
    <citation type="journal article" date="2024" name="Plant">
        <title>Genomic evolution and insights into agronomic trait innovations of Sesamum species.</title>
        <authorList>
            <person name="Miao H."/>
            <person name="Wang L."/>
            <person name="Qu L."/>
            <person name="Liu H."/>
            <person name="Sun Y."/>
            <person name="Le M."/>
            <person name="Wang Q."/>
            <person name="Wei S."/>
            <person name="Zheng Y."/>
            <person name="Lin W."/>
            <person name="Duan Y."/>
            <person name="Cao H."/>
            <person name="Xiong S."/>
            <person name="Wang X."/>
            <person name="Wei L."/>
            <person name="Li C."/>
            <person name="Ma Q."/>
            <person name="Ju M."/>
            <person name="Zhao R."/>
            <person name="Li G."/>
            <person name="Mu C."/>
            <person name="Tian Q."/>
            <person name="Mei H."/>
            <person name="Zhang T."/>
            <person name="Gao T."/>
            <person name="Zhang H."/>
        </authorList>
    </citation>
    <scope>NUCLEOTIDE SEQUENCE</scope>
    <source>
        <strain evidence="2">KEN1</strain>
    </source>
</reference>
<evidence type="ECO:0000259" key="1">
    <source>
        <dbReference type="PROSITE" id="PS50878"/>
    </source>
</evidence>
<protein>
    <submittedName>
        <fullName evidence="2">LINE-1 reverse transcriptase</fullName>
    </submittedName>
</protein>
<dbReference type="SUPFAM" id="SSF56672">
    <property type="entry name" value="DNA/RNA polymerases"/>
    <property type="match status" value="1"/>
</dbReference>
<accession>A0AAW2UTR5</accession>
<name>A0AAW2UTR5_9LAMI</name>
<reference evidence="2" key="1">
    <citation type="submission" date="2020-06" db="EMBL/GenBank/DDBJ databases">
        <authorList>
            <person name="Li T."/>
            <person name="Hu X."/>
            <person name="Zhang T."/>
            <person name="Song X."/>
            <person name="Zhang H."/>
            <person name="Dai N."/>
            <person name="Sheng W."/>
            <person name="Hou X."/>
            <person name="Wei L."/>
        </authorList>
    </citation>
    <scope>NUCLEOTIDE SEQUENCE</scope>
    <source>
        <strain evidence="2">KEN1</strain>
        <tissue evidence="2">Leaf</tissue>
    </source>
</reference>
<dbReference type="InterPro" id="IPR052343">
    <property type="entry name" value="Retrotransposon-Effector_Assoc"/>
</dbReference>
<dbReference type="AlphaFoldDB" id="A0AAW2UTR5"/>
<gene>
    <name evidence="2" type="ORF">Slati_3083800</name>
</gene>
<keyword evidence="2" id="KW-0808">Transferase</keyword>
<dbReference type="PANTHER" id="PTHR46890">
    <property type="entry name" value="NON-LTR RETROLELEMENT REVERSE TRANSCRIPTASE-LIKE PROTEIN-RELATED"/>
    <property type="match status" value="1"/>
</dbReference>
<organism evidence="2">
    <name type="scientific">Sesamum latifolium</name>
    <dbReference type="NCBI Taxonomy" id="2727402"/>
    <lineage>
        <taxon>Eukaryota</taxon>
        <taxon>Viridiplantae</taxon>
        <taxon>Streptophyta</taxon>
        <taxon>Embryophyta</taxon>
        <taxon>Tracheophyta</taxon>
        <taxon>Spermatophyta</taxon>
        <taxon>Magnoliopsida</taxon>
        <taxon>eudicotyledons</taxon>
        <taxon>Gunneridae</taxon>
        <taxon>Pentapetalae</taxon>
        <taxon>asterids</taxon>
        <taxon>lamiids</taxon>
        <taxon>Lamiales</taxon>
        <taxon>Pedaliaceae</taxon>
        <taxon>Sesamum</taxon>
    </lineage>
</organism>